<dbReference type="InterPro" id="IPR000719">
    <property type="entry name" value="Prot_kinase_dom"/>
</dbReference>
<proteinExistence type="predicted"/>
<evidence type="ECO:0000256" key="3">
    <source>
        <dbReference type="ARBA" id="ARBA00022777"/>
    </source>
</evidence>
<dbReference type="PANTHER" id="PTHR47973">
    <property type="entry name" value="CYSTEINE-RICH RECEPTOR-LIKE PROTEIN KINASE 3"/>
    <property type="match status" value="1"/>
</dbReference>
<dbReference type="EC" id="2.7.10.2" evidence="7"/>
<reference evidence="7" key="3">
    <citation type="submission" date="2020-06" db="EMBL/GenBank/DDBJ databases">
        <title>Helianthus annuus Genome sequencing and assembly Release 2.</title>
        <authorList>
            <person name="Gouzy J."/>
            <person name="Langlade N."/>
            <person name="Munos S."/>
        </authorList>
    </citation>
    <scope>NUCLEOTIDE SEQUENCE</scope>
    <source>
        <tissue evidence="7">Leaves</tissue>
    </source>
</reference>
<dbReference type="FunFam" id="3.30.200.20:FF:000327">
    <property type="entry name" value="Cysteine-rich receptor-like protein kinase 10"/>
    <property type="match status" value="1"/>
</dbReference>
<dbReference type="SUPFAM" id="SSF56112">
    <property type="entry name" value="Protein kinase-like (PK-like)"/>
    <property type="match status" value="1"/>
</dbReference>
<protein>
    <submittedName>
        <fullName evidence="7">Non-specific protein-tyrosine kinase RLK-Pelle-DLSV family</fullName>
        <ecNumber evidence="7">2.7.10.2</ecNumber>
    </submittedName>
    <submittedName>
        <fullName evidence="8">Putative concanavalin A-like lectin/glucanase domain-containing protein</fullName>
    </submittedName>
</protein>
<reference evidence="8" key="2">
    <citation type="submission" date="2017-02" db="EMBL/GenBank/DDBJ databases">
        <title>Sunflower complete genome.</title>
        <authorList>
            <person name="Langlade N."/>
            <person name="Munos S."/>
        </authorList>
    </citation>
    <scope>NUCLEOTIDE SEQUENCE [LARGE SCALE GENOMIC DNA]</scope>
    <source>
        <tissue evidence="8">Leaves</tissue>
    </source>
</reference>
<dbReference type="InterPro" id="IPR008271">
    <property type="entry name" value="Ser/Thr_kinase_AS"/>
</dbReference>
<dbReference type="GO" id="GO:0007165">
    <property type="term" value="P:signal transduction"/>
    <property type="evidence" value="ECO:0000318"/>
    <property type="project" value="GO_Central"/>
</dbReference>
<dbReference type="PROSITE" id="PS00108">
    <property type="entry name" value="PROTEIN_KINASE_ST"/>
    <property type="match status" value="1"/>
</dbReference>
<dbReference type="CDD" id="cd14066">
    <property type="entry name" value="STKc_IRAK"/>
    <property type="match status" value="1"/>
</dbReference>
<organism evidence="8 9">
    <name type="scientific">Helianthus annuus</name>
    <name type="common">Common sunflower</name>
    <dbReference type="NCBI Taxonomy" id="4232"/>
    <lineage>
        <taxon>Eukaryota</taxon>
        <taxon>Viridiplantae</taxon>
        <taxon>Streptophyta</taxon>
        <taxon>Embryophyta</taxon>
        <taxon>Tracheophyta</taxon>
        <taxon>Spermatophyta</taxon>
        <taxon>Magnoliopsida</taxon>
        <taxon>eudicotyledons</taxon>
        <taxon>Gunneridae</taxon>
        <taxon>Pentapetalae</taxon>
        <taxon>asterids</taxon>
        <taxon>campanulids</taxon>
        <taxon>Asterales</taxon>
        <taxon>Asteraceae</taxon>
        <taxon>Asteroideae</taxon>
        <taxon>Heliantheae alliance</taxon>
        <taxon>Heliantheae</taxon>
        <taxon>Helianthus</taxon>
    </lineage>
</organism>
<dbReference type="GO" id="GO:0005524">
    <property type="term" value="F:ATP binding"/>
    <property type="evidence" value="ECO:0007669"/>
    <property type="project" value="UniProtKB-KW"/>
</dbReference>
<dbReference type="OMA" id="GMAKLYP"/>
<evidence type="ECO:0000259" key="6">
    <source>
        <dbReference type="PROSITE" id="PS50011"/>
    </source>
</evidence>
<evidence type="ECO:0000313" key="7">
    <source>
        <dbReference type="EMBL" id="KAF5778635.1"/>
    </source>
</evidence>
<reference evidence="7 9" key="1">
    <citation type="journal article" date="2017" name="Nature">
        <title>The sunflower genome provides insights into oil metabolism, flowering and Asterid evolution.</title>
        <authorList>
            <person name="Badouin H."/>
            <person name="Gouzy J."/>
            <person name="Grassa C.J."/>
            <person name="Murat F."/>
            <person name="Staton S.E."/>
            <person name="Cottret L."/>
            <person name="Lelandais-Briere C."/>
            <person name="Owens G.L."/>
            <person name="Carrere S."/>
            <person name="Mayjonade B."/>
            <person name="Legrand L."/>
            <person name="Gill N."/>
            <person name="Kane N.C."/>
            <person name="Bowers J.E."/>
            <person name="Hubner S."/>
            <person name="Bellec A."/>
            <person name="Berard A."/>
            <person name="Berges H."/>
            <person name="Blanchet N."/>
            <person name="Boniface M.C."/>
            <person name="Brunel D."/>
            <person name="Catrice O."/>
            <person name="Chaidir N."/>
            <person name="Claudel C."/>
            <person name="Donnadieu C."/>
            <person name="Faraut T."/>
            <person name="Fievet G."/>
            <person name="Helmstetter N."/>
            <person name="King M."/>
            <person name="Knapp S.J."/>
            <person name="Lai Z."/>
            <person name="Le Paslier M.C."/>
            <person name="Lippi Y."/>
            <person name="Lorenzon L."/>
            <person name="Mandel J.R."/>
            <person name="Marage G."/>
            <person name="Marchand G."/>
            <person name="Marquand E."/>
            <person name="Bret-Mestries E."/>
            <person name="Morien E."/>
            <person name="Nambeesan S."/>
            <person name="Nguyen T."/>
            <person name="Pegot-Espagnet P."/>
            <person name="Pouilly N."/>
            <person name="Raftis F."/>
            <person name="Sallet E."/>
            <person name="Schiex T."/>
            <person name="Thomas J."/>
            <person name="Vandecasteele C."/>
            <person name="Vares D."/>
            <person name="Vear F."/>
            <person name="Vautrin S."/>
            <person name="Crespi M."/>
            <person name="Mangin B."/>
            <person name="Burke J.M."/>
            <person name="Salse J."/>
            <person name="Munos S."/>
            <person name="Vincourt P."/>
            <person name="Rieseberg L.H."/>
            <person name="Langlade N.B."/>
        </authorList>
    </citation>
    <scope>NUCLEOTIDE SEQUENCE [LARGE SCALE GENOMIC DNA]</scope>
    <source>
        <strain evidence="9">cv. SF193</strain>
        <tissue evidence="7">Leaves</tissue>
    </source>
</reference>
<keyword evidence="2" id="KW-0547">Nucleotide-binding</keyword>
<feature type="region of interest" description="Disordered" evidence="5">
    <location>
        <begin position="321"/>
        <end position="415"/>
    </location>
</feature>
<keyword evidence="9" id="KW-1185">Reference proteome</keyword>
<dbReference type="InterPro" id="IPR052059">
    <property type="entry name" value="CR_Ser/Thr_kinase"/>
</dbReference>
<dbReference type="InParanoid" id="A0A251RU05"/>
<dbReference type="AlphaFoldDB" id="A0A251RU05"/>
<feature type="domain" description="Protein kinase" evidence="6">
    <location>
        <begin position="50"/>
        <end position="325"/>
    </location>
</feature>
<dbReference type="FunCoup" id="A0A251RU05">
    <property type="interactions" value="291"/>
</dbReference>
<dbReference type="Proteomes" id="UP000215914">
    <property type="component" value="Chromosome 17"/>
</dbReference>
<evidence type="ECO:0000313" key="9">
    <source>
        <dbReference type="Proteomes" id="UP000215914"/>
    </source>
</evidence>
<accession>A0A251RU05</accession>
<keyword evidence="8" id="KW-0430">Lectin</keyword>
<evidence type="ECO:0000256" key="1">
    <source>
        <dbReference type="ARBA" id="ARBA00022679"/>
    </source>
</evidence>
<dbReference type="Gramene" id="mRNA:HanXRQr2_Chr12g0549781">
    <property type="protein sequence ID" value="mRNA:HanXRQr2_Chr12g0549781"/>
    <property type="gene ID" value="HanXRQr2_Chr12g0549781"/>
</dbReference>
<evidence type="ECO:0000256" key="2">
    <source>
        <dbReference type="ARBA" id="ARBA00022741"/>
    </source>
</evidence>
<dbReference type="GO" id="GO:0030246">
    <property type="term" value="F:carbohydrate binding"/>
    <property type="evidence" value="ECO:0007669"/>
    <property type="project" value="UniProtKB-KW"/>
</dbReference>
<keyword evidence="7" id="KW-0829">Tyrosine-protein kinase</keyword>
<sequence length="415" mass="46165">MSKSNFFRNIIKPFHSSSKKESQEEELGNITAHDQKVFSFETLVSATRNFHPDNKLGQGGFGPVFKGTLDRGVQIAVKKLAHTSNQGKREFVNEAKLLARVQHRNVVSLLGYCVAPEKLLVYEYVPNESLDKLLFKSRTRDTLDWKRRYDIICGVARGLSYLHEDAHDCIIHRDIKASNILLDENWVPKIADFGMAKLYPEDQTHVHTRVAGTNGYMAPEYVMHGNLSIKADVYSFGVVVLELLSGQKNFTFDLDPECVNLLDWAYKMYKKGKGLEILEPILASTAVPDQVATCIKIGLLCTQFDHTARPTMSRVALMLSRKPGTLDEPTPPGFLGSRPRRSRASATSSSSDGMSRGTNSQSRSSTTSRNPTASTTAPRTPARHASSTSDPHRRHRGSTSAGPVSDPYGKRPMRE</sequence>
<dbReference type="Pfam" id="PF07714">
    <property type="entry name" value="PK_Tyr_Ser-Thr"/>
    <property type="match status" value="1"/>
</dbReference>
<evidence type="ECO:0000256" key="5">
    <source>
        <dbReference type="SAM" id="MobiDB-lite"/>
    </source>
</evidence>
<dbReference type="GO" id="GO:0005886">
    <property type="term" value="C:plasma membrane"/>
    <property type="evidence" value="ECO:0000318"/>
    <property type="project" value="GO_Central"/>
</dbReference>
<keyword evidence="4" id="KW-0067">ATP-binding</keyword>
<keyword evidence="1 7" id="KW-0808">Transferase</keyword>
<dbReference type="PROSITE" id="PS50011">
    <property type="entry name" value="PROTEIN_KINASE_DOM"/>
    <property type="match status" value="1"/>
</dbReference>
<gene>
    <name evidence="8" type="ORF">HannXRQ_Chr17g0567361</name>
    <name evidence="7" type="ORF">HanXRQr2_Chr12g0549781</name>
</gene>
<dbReference type="EMBL" id="MNCJ02000327">
    <property type="protein sequence ID" value="KAF5778635.1"/>
    <property type="molecule type" value="Genomic_DNA"/>
</dbReference>
<dbReference type="Gene3D" id="3.30.200.20">
    <property type="entry name" value="Phosphorylase Kinase, domain 1"/>
    <property type="match status" value="1"/>
</dbReference>
<keyword evidence="3 7" id="KW-0418">Kinase</keyword>
<dbReference type="FunFam" id="1.10.510.10:FF:000336">
    <property type="entry name" value="Cysteine-rich receptor-like protein kinase 2"/>
    <property type="match status" value="1"/>
</dbReference>
<dbReference type="GO" id="GO:0004674">
    <property type="term" value="F:protein serine/threonine kinase activity"/>
    <property type="evidence" value="ECO:0000318"/>
    <property type="project" value="GO_Central"/>
</dbReference>
<dbReference type="SMART" id="SM00220">
    <property type="entry name" value="S_TKc"/>
    <property type="match status" value="1"/>
</dbReference>
<dbReference type="EMBL" id="CM007906">
    <property type="protein sequence ID" value="OTF87928.1"/>
    <property type="molecule type" value="Genomic_DNA"/>
</dbReference>
<feature type="compositionally biased region" description="Low complexity" evidence="5">
    <location>
        <begin position="344"/>
        <end position="386"/>
    </location>
</feature>
<dbReference type="GO" id="GO:0004715">
    <property type="term" value="F:non-membrane spanning protein tyrosine kinase activity"/>
    <property type="evidence" value="ECO:0007669"/>
    <property type="project" value="UniProtKB-EC"/>
</dbReference>
<dbReference type="OrthoDB" id="4062651at2759"/>
<name>A0A251RU05_HELAN</name>
<evidence type="ECO:0000313" key="8">
    <source>
        <dbReference type="EMBL" id="OTF87928.1"/>
    </source>
</evidence>
<dbReference type="InterPro" id="IPR011009">
    <property type="entry name" value="Kinase-like_dom_sf"/>
</dbReference>
<evidence type="ECO:0000256" key="4">
    <source>
        <dbReference type="ARBA" id="ARBA00022840"/>
    </source>
</evidence>
<dbReference type="Gene3D" id="1.10.510.10">
    <property type="entry name" value="Transferase(Phosphotransferase) domain 1"/>
    <property type="match status" value="1"/>
</dbReference>
<dbReference type="InterPro" id="IPR001245">
    <property type="entry name" value="Ser-Thr/Tyr_kinase_cat_dom"/>
</dbReference>